<dbReference type="OrthoDB" id="1742963at2759"/>
<dbReference type="Proteomes" id="UP000593576">
    <property type="component" value="Unassembled WGS sequence"/>
</dbReference>
<evidence type="ECO:0000313" key="1">
    <source>
        <dbReference type="EMBL" id="MBA0874008.1"/>
    </source>
</evidence>
<keyword evidence="2" id="KW-1185">Reference proteome</keyword>
<protein>
    <recommendedName>
        <fullName evidence="3">Reverse transcriptase zinc-binding domain-containing protein</fullName>
    </recommendedName>
</protein>
<accession>A0A7J9MSU3</accession>
<proteinExistence type="predicted"/>
<sequence length="131" mass="15005">IIWGGTLTGSFSLKNAYKKLQEGAWNLKEQIWRIPWKFQRPQRARRGLGHDSTCGVCGHGFEDALYAIRDCSAMRNVEDHLIPTEWHTRGYDSVLIQSDCLKAVIAIHEKSLEISNSALVRRIPQMLSHFK</sequence>
<evidence type="ECO:0008006" key="3">
    <source>
        <dbReference type="Google" id="ProtNLM"/>
    </source>
</evidence>
<dbReference type="AlphaFoldDB" id="A0A7J9MSU3"/>
<reference evidence="1 2" key="1">
    <citation type="journal article" date="2019" name="Genome Biol. Evol.">
        <title>Insights into the evolution of the New World diploid cottons (Gossypium, subgenus Houzingenia) based on genome sequencing.</title>
        <authorList>
            <person name="Grover C.E."/>
            <person name="Arick M.A. 2nd"/>
            <person name="Thrash A."/>
            <person name="Conover J.L."/>
            <person name="Sanders W.S."/>
            <person name="Peterson D.G."/>
            <person name="Frelichowski J.E."/>
            <person name="Scheffler J.A."/>
            <person name="Scheffler B.E."/>
            <person name="Wendel J.F."/>
        </authorList>
    </citation>
    <scope>NUCLEOTIDE SEQUENCE [LARGE SCALE GENOMIC DNA]</scope>
    <source>
        <strain evidence="1">1</strain>
        <tissue evidence="1">Leaf</tissue>
    </source>
</reference>
<gene>
    <name evidence="1" type="ORF">Goshw_010255</name>
</gene>
<comment type="caution">
    <text evidence="1">The sequence shown here is derived from an EMBL/GenBank/DDBJ whole genome shotgun (WGS) entry which is preliminary data.</text>
</comment>
<dbReference type="EMBL" id="JABFAF010000013">
    <property type="protein sequence ID" value="MBA0874008.1"/>
    <property type="molecule type" value="Genomic_DNA"/>
</dbReference>
<feature type="non-terminal residue" evidence="1">
    <location>
        <position position="1"/>
    </location>
</feature>
<name>A0A7J9MSU3_GOSSC</name>
<organism evidence="1 2">
    <name type="scientific">Gossypium schwendimanii</name>
    <name type="common">Cotton</name>
    <dbReference type="NCBI Taxonomy" id="34291"/>
    <lineage>
        <taxon>Eukaryota</taxon>
        <taxon>Viridiplantae</taxon>
        <taxon>Streptophyta</taxon>
        <taxon>Embryophyta</taxon>
        <taxon>Tracheophyta</taxon>
        <taxon>Spermatophyta</taxon>
        <taxon>Magnoliopsida</taxon>
        <taxon>eudicotyledons</taxon>
        <taxon>Gunneridae</taxon>
        <taxon>Pentapetalae</taxon>
        <taxon>rosids</taxon>
        <taxon>malvids</taxon>
        <taxon>Malvales</taxon>
        <taxon>Malvaceae</taxon>
        <taxon>Malvoideae</taxon>
        <taxon>Gossypium</taxon>
    </lineage>
</organism>
<evidence type="ECO:0000313" key="2">
    <source>
        <dbReference type="Proteomes" id="UP000593576"/>
    </source>
</evidence>